<comment type="caution">
    <text evidence="1">The sequence shown here is derived from an EMBL/GenBank/DDBJ whole genome shotgun (WGS) entry which is preliminary data.</text>
</comment>
<reference evidence="1 2" key="1">
    <citation type="submission" date="2019-06" db="EMBL/GenBank/DDBJ databases">
        <authorList>
            <person name="Broberg M."/>
        </authorList>
    </citation>
    <scope>NUCLEOTIDE SEQUENCE [LARGE SCALE GENOMIC DNA]</scope>
</reference>
<evidence type="ECO:0008006" key="3">
    <source>
        <dbReference type="Google" id="ProtNLM"/>
    </source>
</evidence>
<gene>
    <name evidence="1" type="ORF">CLO192961_LOCUS446583</name>
</gene>
<accession>A0ABY6V222</accession>
<dbReference type="Proteomes" id="UP000766486">
    <property type="component" value="Unassembled WGS sequence"/>
</dbReference>
<dbReference type="InterPro" id="IPR029058">
    <property type="entry name" value="AB_hydrolase_fold"/>
</dbReference>
<dbReference type="Gene3D" id="3.40.50.1820">
    <property type="entry name" value="alpha/beta hydrolase"/>
    <property type="match status" value="1"/>
</dbReference>
<dbReference type="SUPFAM" id="SSF53474">
    <property type="entry name" value="alpha/beta-Hydrolases"/>
    <property type="match status" value="1"/>
</dbReference>
<keyword evidence="2" id="KW-1185">Reference proteome</keyword>
<sequence length="102" mass="11290">MFCALVTRREVRVLDHFIFCAGITAAPIRNASLEAAIRATINVNLPDGGSVLGLPPFNVESFRGITFSQPPVNELRLKPPERYSSIMNNLMPLESPPPIRRC</sequence>
<name>A0ABY6V222_BIOOC</name>
<evidence type="ECO:0000313" key="2">
    <source>
        <dbReference type="Proteomes" id="UP000766486"/>
    </source>
</evidence>
<evidence type="ECO:0000313" key="1">
    <source>
        <dbReference type="EMBL" id="VUC36469.1"/>
    </source>
</evidence>
<dbReference type="EMBL" id="CABFNS010000929">
    <property type="protein sequence ID" value="VUC36469.1"/>
    <property type="molecule type" value="Genomic_DNA"/>
</dbReference>
<proteinExistence type="predicted"/>
<protein>
    <recommendedName>
        <fullName evidence="3">Glucose-methanol-choline oxidoreductase C-terminal domain-containing protein</fullName>
    </recommendedName>
</protein>
<organism evidence="1 2">
    <name type="scientific">Bionectria ochroleuca</name>
    <name type="common">Gliocladium roseum</name>
    <dbReference type="NCBI Taxonomy" id="29856"/>
    <lineage>
        <taxon>Eukaryota</taxon>
        <taxon>Fungi</taxon>
        <taxon>Dikarya</taxon>
        <taxon>Ascomycota</taxon>
        <taxon>Pezizomycotina</taxon>
        <taxon>Sordariomycetes</taxon>
        <taxon>Hypocreomycetidae</taxon>
        <taxon>Hypocreales</taxon>
        <taxon>Bionectriaceae</taxon>
        <taxon>Clonostachys</taxon>
    </lineage>
</organism>